<feature type="chain" id="PRO_5039162542" description="Secreted protein" evidence="1">
    <location>
        <begin position="22"/>
        <end position="91"/>
    </location>
</feature>
<dbReference type="OrthoDB" id="4257079at2"/>
<evidence type="ECO:0000313" key="3">
    <source>
        <dbReference type="Proteomes" id="UP000008043"/>
    </source>
</evidence>
<dbReference type="EMBL" id="HE971709">
    <property type="protein sequence ID" value="CCK27758.1"/>
    <property type="molecule type" value="Genomic_DNA"/>
</dbReference>
<organism evidence="2 3">
    <name type="scientific">Streptomyces davaonensis (strain DSM 101723 / JCM 4913 / KCC S-0913 / 768)</name>
    <dbReference type="NCBI Taxonomy" id="1214101"/>
    <lineage>
        <taxon>Bacteria</taxon>
        <taxon>Bacillati</taxon>
        <taxon>Actinomycetota</taxon>
        <taxon>Actinomycetes</taxon>
        <taxon>Kitasatosporales</taxon>
        <taxon>Streptomycetaceae</taxon>
        <taxon>Streptomyces</taxon>
    </lineage>
</organism>
<keyword evidence="3" id="KW-1185">Reference proteome</keyword>
<dbReference type="PATRIC" id="fig|1214101.3.peg.3429"/>
<protein>
    <recommendedName>
        <fullName evidence="4">Secreted protein</fullName>
    </recommendedName>
</protein>
<dbReference type="Gene3D" id="2.40.50.660">
    <property type="match status" value="1"/>
</dbReference>
<proteinExistence type="predicted"/>
<dbReference type="KEGG" id="sdv:BN159_3379"/>
<dbReference type="eggNOG" id="ENOG5031YM2">
    <property type="taxonomic scope" value="Bacteria"/>
</dbReference>
<reference evidence="2 3" key="1">
    <citation type="journal article" date="2012" name="J. Bacteriol.">
        <title>Genome sequence of the bacterium Streptomyces davawensis JCM 4913 and heterologous production of the unique antibiotic roseoflavin.</title>
        <authorList>
            <person name="Jankowitsch F."/>
            <person name="Schwarz J."/>
            <person name="Ruckert C."/>
            <person name="Gust B."/>
            <person name="Szczepanowski R."/>
            <person name="Blom J."/>
            <person name="Pelzer S."/>
            <person name="Kalinowski J."/>
            <person name="Mack M."/>
        </authorList>
    </citation>
    <scope>NUCLEOTIDE SEQUENCE [LARGE SCALE GENOMIC DNA]</scope>
    <source>
        <strain evidence="3">DSM 101723 / JCM 4913 / KCC S-0913 / 768</strain>
    </source>
</reference>
<dbReference type="RefSeq" id="WP_015658135.1">
    <property type="nucleotide sequence ID" value="NC_020504.1"/>
</dbReference>
<feature type="signal peptide" evidence="1">
    <location>
        <begin position="1"/>
        <end position="21"/>
    </location>
</feature>
<gene>
    <name evidence="2" type="ORF">BN159_3379</name>
</gene>
<accession>K4R341</accession>
<evidence type="ECO:0000313" key="2">
    <source>
        <dbReference type="EMBL" id="CCK27758.1"/>
    </source>
</evidence>
<name>K4R341_STRDJ</name>
<dbReference type="Proteomes" id="UP000008043">
    <property type="component" value="Chromosome"/>
</dbReference>
<keyword evidence="1" id="KW-0732">Signal</keyword>
<evidence type="ECO:0008006" key="4">
    <source>
        <dbReference type="Google" id="ProtNLM"/>
    </source>
</evidence>
<dbReference type="AlphaFoldDB" id="K4R341"/>
<evidence type="ECO:0000256" key="1">
    <source>
        <dbReference type="SAM" id="SignalP"/>
    </source>
</evidence>
<dbReference type="HOGENOM" id="CLU_2425562_0_0_11"/>
<sequence>MKRTLTVLVALAALTVPLAGCSDSKDVTGTVVDKETDQECSKSKKKKKRSCHTEYELTVRTKNGDRTEVDVDSDDYNACSTGAQYPKCTKS</sequence>